<name>A0A4U6V8J9_SETVI</name>
<dbReference type="EMBL" id="CM016554">
    <property type="protein sequence ID" value="TKW25600.1"/>
    <property type="molecule type" value="Genomic_DNA"/>
</dbReference>
<dbReference type="Proteomes" id="UP000298652">
    <property type="component" value="Chromosome 3"/>
</dbReference>
<reference evidence="2" key="1">
    <citation type="submission" date="2019-03" db="EMBL/GenBank/DDBJ databases">
        <title>WGS assembly of Setaria viridis.</title>
        <authorList>
            <person name="Huang P."/>
            <person name="Jenkins J."/>
            <person name="Grimwood J."/>
            <person name="Barry K."/>
            <person name="Healey A."/>
            <person name="Mamidi S."/>
            <person name="Sreedasyam A."/>
            <person name="Shu S."/>
            <person name="Feldman M."/>
            <person name="Wu J."/>
            <person name="Yu Y."/>
            <person name="Chen C."/>
            <person name="Johnson J."/>
            <person name="Rokhsar D."/>
            <person name="Baxter I."/>
            <person name="Schmutz J."/>
            <person name="Brutnell T."/>
            <person name="Kellogg E."/>
        </authorList>
    </citation>
    <scope>NUCLEOTIDE SEQUENCE [LARGE SCALE GENOMIC DNA]</scope>
</reference>
<feature type="signal peptide" evidence="1">
    <location>
        <begin position="1"/>
        <end position="18"/>
    </location>
</feature>
<sequence length="34" mass="3965">MRTFLISLCVLTNHLVSMFHLFAVKQPTPHRRAV</sequence>
<proteinExistence type="predicted"/>
<keyword evidence="3" id="KW-1185">Reference proteome</keyword>
<keyword evidence="1" id="KW-0732">Signal</keyword>
<evidence type="ECO:0000256" key="1">
    <source>
        <dbReference type="SAM" id="SignalP"/>
    </source>
</evidence>
<accession>A0A4U6V8J9</accession>
<feature type="chain" id="PRO_5020555725" evidence="1">
    <location>
        <begin position="19"/>
        <end position="34"/>
    </location>
</feature>
<dbReference type="Gramene" id="TKW25600">
    <property type="protein sequence ID" value="TKW25600"/>
    <property type="gene ID" value="SEVIR_3G129666v2"/>
</dbReference>
<protein>
    <submittedName>
        <fullName evidence="2">Uncharacterized protein</fullName>
    </submittedName>
</protein>
<dbReference type="AlphaFoldDB" id="A0A4U6V8J9"/>
<gene>
    <name evidence="2" type="ORF">SEVIR_3G129666v2</name>
</gene>
<evidence type="ECO:0000313" key="2">
    <source>
        <dbReference type="EMBL" id="TKW25600.1"/>
    </source>
</evidence>
<organism evidence="2 3">
    <name type="scientific">Setaria viridis</name>
    <name type="common">Green bristlegrass</name>
    <name type="synonym">Setaria italica subsp. viridis</name>
    <dbReference type="NCBI Taxonomy" id="4556"/>
    <lineage>
        <taxon>Eukaryota</taxon>
        <taxon>Viridiplantae</taxon>
        <taxon>Streptophyta</taxon>
        <taxon>Embryophyta</taxon>
        <taxon>Tracheophyta</taxon>
        <taxon>Spermatophyta</taxon>
        <taxon>Magnoliopsida</taxon>
        <taxon>Liliopsida</taxon>
        <taxon>Poales</taxon>
        <taxon>Poaceae</taxon>
        <taxon>PACMAD clade</taxon>
        <taxon>Panicoideae</taxon>
        <taxon>Panicodae</taxon>
        <taxon>Paniceae</taxon>
        <taxon>Cenchrinae</taxon>
        <taxon>Setaria</taxon>
    </lineage>
</organism>
<evidence type="ECO:0000313" key="3">
    <source>
        <dbReference type="Proteomes" id="UP000298652"/>
    </source>
</evidence>